<dbReference type="EMBL" id="FJVC01000275">
    <property type="protein sequence ID" value="CZT47103.1"/>
    <property type="molecule type" value="Genomic_DNA"/>
</dbReference>
<accession>A0A1E1MDB9</accession>
<gene>
    <name evidence="1" type="ORF">RSE6_07632</name>
</gene>
<organism evidence="1 2">
    <name type="scientific">Rhynchosporium secalis</name>
    <name type="common">Barley scald fungus</name>
    <dbReference type="NCBI Taxonomy" id="38038"/>
    <lineage>
        <taxon>Eukaryota</taxon>
        <taxon>Fungi</taxon>
        <taxon>Dikarya</taxon>
        <taxon>Ascomycota</taxon>
        <taxon>Pezizomycotina</taxon>
        <taxon>Leotiomycetes</taxon>
        <taxon>Helotiales</taxon>
        <taxon>Ploettnerulaceae</taxon>
        <taxon>Rhynchosporium</taxon>
    </lineage>
</organism>
<sequence>MSVVKDRQLHQAASQWWKSNHLPDCFVIDSLSNPQPVVPLPAPSLLVAM</sequence>
<reference evidence="2" key="1">
    <citation type="submission" date="2016-03" db="EMBL/GenBank/DDBJ databases">
        <authorList>
            <person name="Guldener U."/>
        </authorList>
    </citation>
    <scope>NUCLEOTIDE SEQUENCE [LARGE SCALE GENOMIC DNA]</scope>
</reference>
<dbReference type="AlphaFoldDB" id="A0A1E1MDB9"/>
<proteinExistence type="predicted"/>
<evidence type="ECO:0000313" key="2">
    <source>
        <dbReference type="Proteomes" id="UP000177625"/>
    </source>
</evidence>
<name>A0A1E1MDB9_RHYSE</name>
<evidence type="ECO:0000313" key="1">
    <source>
        <dbReference type="EMBL" id="CZT47103.1"/>
    </source>
</evidence>
<dbReference type="Proteomes" id="UP000177625">
    <property type="component" value="Unassembled WGS sequence"/>
</dbReference>
<protein>
    <submittedName>
        <fullName evidence="1">Uncharacterized protein</fullName>
    </submittedName>
</protein>
<keyword evidence="2" id="KW-1185">Reference proteome</keyword>